<organism evidence="3 4">
    <name type="scientific">Tetrahymena thermophila (strain SB210)</name>
    <dbReference type="NCBI Taxonomy" id="312017"/>
    <lineage>
        <taxon>Eukaryota</taxon>
        <taxon>Sar</taxon>
        <taxon>Alveolata</taxon>
        <taxon>Ciliophora</taxon>
        <taxon>Intramacronucleata</taxon>
        <taxon>Oligohymenophorea</taxon>
        <taxon>Hymenostomatida</taxon>
        <taxon>Tetrahymenina</taxon>
        <taxon>Tetrahymenidae</taxon>
        <taxon>Tetrahymena</taxon>
    </lineage>
</organism>
<dbReference type="InterPro" id="IPR018490">
    <property type="entry name" value="cNMP-bd_dom_sf"/>
</dbReference>
<accession>Q245V6</accession>
<evidence type="ECO:0000256" key="1">
    <source>
        <dbReference type="SAM" id="MobiDB-lite"/>
    </source>
</evidence>
<dbReference type="STRING" id="312017.Q245V6"/>
<dbReference type="EMBL" id="GG662474">
    <property type="protein sequence ID" value="EAS03527.2"/>
    <property type="molecule type" value="Genomic_DNA"/>
</dbReference>
<dbReference type="RefSeq" id="XP_001023772.2">
    <property type="nucleotide sequence ID" value="XM_001023772.2"/>
</dbReference>
<name>Q245V6_TETTS</name>
<evidence type="ECO:0000313" key="4">
    <source>
        <dbReference type="Proteomes" id="UP000009168"/>
    </source>
</evidence>
<dbReference type="PANTHER" id="PTHR23011:SF28">
    <property type="entry name" value="CYCLIC NUCLEOTIDE-BINDING DOMAIN CONTAINING PROTEIN"/>
    <property type="match status" value="1"/>
</dbReference>
<dbReference type="HOGENOM" id="CLU_331356_0_0_1"/>
<dbReference type="KEGG" id="tet:TTHERM_00245430"/>
<dbReference type="InterPro" id="IPR014710">
    <property type="entry name" value="RmlC-like_jellyroll"/>
</dbReference>
<feature type="region of interest" description="Disordered" evidence="1">
    <location>
        <begin position="521"/>
        <end position="544"/>
    </location>
</feature>
<protein>
    <submittedName>
        <fullName evidence="3">Cyclic nucleotide-binding domain protein</fullName>
    </submittedName>
</protein>
<evidence type="ECO:0000259" key="2">
    <source>
        <dbReference type="PROSITE" id="PS50042"/>
    </source>
</evidence>
<dbReference type="PROSITE" id="PS50042">
    <property type="entry name" value="CNMP_BINDING_3"/>
    <property type="match status" value="1"/>
</dbReference>
<keyword evidence="4" id="KW-1185">Reference proteome</keyword>
<proteinExistence type="predicted"/>
<dbReference type="AlphaFoldDB" id="Q245V6"/>
<dbReference type="PANTHER" id="PTHR23011">
    <property type="entry name" value="CYCLIC NUCLEOTIDE-BINDING DOMAIN CONTAINING PROTEIN"/>
    <property type="match status" value="1"/>
</dbReference>
<reference evidence="4" key="1">
    <citation type="journal article" date="2006" name="PLoS Biol.">
        <title>Macronuclear genome sequence of the ciliate Tetrahymena thermophila, a model eukaryote.</title>
        <authorList>
            <person name="Eisen J.A."/>
            <person name="Coyne R.S."/>
            <person name="Wu M."/>
            <person name="Wu D."/>
            <person name="Thiagarajan M."/>
            <person name="Wortman J.R."/>
            <person name="Badger J.H."/>
            <person name="Ren Q."/>
            <person name="Amedeo P."/>
            <person name="Jones K.M."/>
            <person name="Tallon L.J."/>
            <person name="Delcher A.L."/>
            <person name="Salzberg S.L."/>
            <person name="Silva J.C."/>
            <person name="Haas B.J."/>
            <person name="Majoros W.H."/>
            <person name="Farzad M."/>
            <person name="Carlton J.M."/>
            <person name="Smith R.K. Jr."/>
            <person name="Garg J."/>
            <person name="Pearlman R.E."/>
            <person name="Karrer K.M."/>
            <person name="Sun L."/>
            <person name="Manning G."/>
            <person name="Elde N.C."/>
            <person name="Turkewitz A.P."/>
            <person name="Asai D.J."/>
            <person name="Wilkes D.E."/>
            <person name="Wang Y."/>
            <person name="Cai H."/>
            <person name="Collins K."/>
            <person name="Stewart B.A."/>
            <person name="Lee S.R."/>
            <person name="Wilamowska K."/>
            <person name="Weinberg Z."/>
            <person name="Ruzzo W.L."/>
            <person name="Wloga D."/>
            <person name="Gaertig J."/>
            <person name="Frankel J."/>
            <person name="Tsao C.-C."/>
            <person name="Gorovsky M.A."/>
            <person name="Keeling P.J."/>
            <person name="Waller R.F."/>
            <person name="Patron N.J."/>
            <person name="Cherry J.M."/>
            <person name="Stover N.A."/>
            <person name="Krieger C.J."/>
            <person name="del Toro C."/>
            <person name="Ryder H.F."/>
            <person name="Williamson S.C."/>
            <person name="Barbeau R.A."/>
            <person name="Hamilton E.P."/>
            <person name="Orias E."/>
        </authorList>
    </citation>
    <scope>NUCLEOTIDE SEQUENCE [LARGE SCALE GENOMIC DNA]</scope>
    <source>
        <strain evidence="4">SB210</strain>
    </source>
</reference>
<dbReference type="GeneID" id="7827423"/>
<feature type="domain" description="Cyclic nucleotide-binding" evidence="2">
    <location>
        <begin position="194"/>
        <end position="236"/>
    </location>
</feature>
<dbReference type="Proteomes" id="UP000009168">
    <property type="component" value="Unassembled WGS sequence"/>
</dbReference>
<dbReference type="InParanoid" id="Q245V6"/>
<dbReference type="InterPro" id="IPR000595">
    <property type="entry name" value="cNMP-bd_dom"/>
</dbReference>
<gene>
    <name evidence="3" type="ORF">TTHERM_00245430</name>
</gene>
<evidence type="ECO:0000313" key="3">
    <source>
        <dbReference type="EMBL" id="EAS03527.2"/>
    </source>
</evidence>
<dbReference type="Gene3D" id="2.60.120.10">
    <property type="entry name" value="Jelly Rolls"/>
    <property type="match status" value="2"/>
</dbReference>
<sequence length="886" mass="103680">MNFQLDERQQLQSSQVISQAKMGIQANLNKIYQQLRGGQDELKHLIRSVTFFRKGEDQMLQAKYYQKIEECIKYHFVPKDSFLFHHEQQSDYFYIILKGKCSVLIPKKQSEIKQEISYLKEMSNIQAAIRQCQDEKEFYTAGIYQQKQNQVQKKLDELRSEQLITIVKEQSRSIQEIYLSQVNKNICKYKVALTLYQGDYFGESAFSAMPKRNGSIFVNEDTHFALLNREDFLRIFQNEIINQSVSKQQLTKLFPHLHSKKIDILNSFVEEIEMIKNQVVFSQSQRSDGFIYIVQKGEFEVRFNKTQSQSVIKNISDNLIEEQLFKYNKQLEIPLLSLIEGEIFGIEDLNSEYKSFSVICSSVKGNLFRFRMALLQQLEDFESIKIIKQLGQQRYERIQKKIEQQIIQKFNILSIQKIDNFRDSFTQTKSQLSMLKKMERCNTSISPQQKLITKNQINKSFVNIQELKQSDFLEQNSISLSTNQNSLEDQDLVDEMSHFKQQPSRFDISMKIRAQKFKRLSIRKETDAQQKGQTESKSPEMKSLNTINSQNQFNNSNNTLLSDYLFNVPINLKKDSSIDNESPEQKILRSDVLRGSQKSRTMINASQTISPLRITSVQFVRDGSQCSEMYVSKSQLKSPSLTPIKNTQQAASQQSYNDQQEFLLTTPKRVHPKQILQQLKVKPMHKNHFSIFSKDYFDEMCEKSDLKPSLNPVMIKKRAKQELQQKSIYRGIKQTNFLRSSSNNAKDLINKTLLSPDKIQKQQLENNRVRSISSSMTIGNNEIKTNRLNESITLSMPKSRKQITNYRLQMIDYNRKQKIQNYDFPNLLQNQALTNYFNQSLYPSYLPCNCNQSAYYQNFSPSKIPKSSNTPINTLYENRSFTILQE</sequence>
<dbReference type="SUPFAM" id="SSF51206">
    <property type="entry name" value="cAMP-binding domain-like"/>
    <property type="match status" value="2"/>
</dbReference>